<dbReference type="GO" id="GO:0000976">
    <property type="term" value="F:transcription cis-regulatory region binding"/>
    <property type="evidence" value="ECO:0007669"/>
    <property type="project" value="TreeGrafter"/>
</dbReference>
<feature type="domain" description="HTH lacI-type" evidence="4">
    <location>
        <begin position="5"/>
        <end position="59"/>
    </location>
</feature>
<proteinExistence type="predicted"/>
<evidence type="ECO:0000259" key="4">
    <source>
        <dbReference type="PROSITE" id="PS50932"/>
    </source>
</evidence>
<dbReference type="SMART" id="SM00354">
    <property type="entry name" value="HTH_LACI"/>
    <property type="match status" value="1"/>
</dbReference>
<dbReference type="InterPro" id="IPR028082">
    <property type="entry name" value="Peripla_BP_I"/>
</dbReference>
<dbReference type="STRING" id="714315.GCA_000516535_00907"/>
<dbReference type="InterPro" id="IPR001387">
    <property type="entry name" value="Cro/C1-type_HTH"/>
</dbReference>
<dbReference type="CDD" id="cd01392">
    <property type="entry name" value="HTH_LacI"/>
    <property type="match status" value="1"/>
</dbReference>
<dbReference type="KEGG" id="lgo:JCM16774_0915"/>
<dbReference type="PRINTS" id="PR00036">
    <property type="entry name" value="HTHLACI"/>
</dbReference>
<dbReference type="Pfam" id="PF13377">
    <property type="entry name" value="Peripla_BP_3"/>
    <property type="match status" value="1"/>
</dbReference>
<keyword evidence="2" id="KW-0238">DNA-binding</keyword>
<dbReference type="PANTHER" id="PTHR30146">
    <property type="entry name" value="LACI-RELATED TRANSCRIPTIONAL REPRESSOR"/>
    <property type="match status" value="1"/>
</dbReference>
<dbReference type="SUPFAM" id="SSF47413">
    <property type="entry name" value="lambda repressor-like DNA-binding domains"/>
    <property type="match status" value="1"/>
</dbReference>
<gene>
    <name evidence="6" type="ORF">JCM16774_0915</name>
</gene>
<dbReference type="InterPro" id="IPR000843">
    <property type="entry name" value="HTH_LacI"/>
</dbReference>
<dbReference type="Gene3D" id="3.40.50.2300">
    <property type="match status" value="2"/>
</dbReference>
<dbReference type="RefSeq" id="WP_026737403.1">
    <property type="nucleotide sequence ID" value="NZ_AP019822.1"/>
</dbReference>
<sequence length="333" mass="38601">MKKNMTIKDVAEKCGVSTQTISRVINESENVSENTRQFVKKKIEELGYKPNLYAKNLSNRKTKNILVSIRRSKGHTATIWTNILVSEIFAYNKDKNVSLFMEQYYNDEDLKNSLLNTSNTFIDGVVIFYEKEKDKRIEILKKEKIPFIVLGKSYSEENIYVSNDDFNSVFKATEYLFRKNIENIVFITANPTPMNIERKNGIIEAYRNNNKSLKNLRVMEKMKNQKEIYKLVKELENKKSLPEAFFVSGDEKAIAVLKALNDLKIRIPDEVSVLGLDNIPISEFFSPGLTTLALNYKKISERVYEKLINMINGIKEYSEEIPGEIVERESVRK</sequence>
<feature type="domain" description="HTH cro/C1-type" evidence="5">
    <location>
        <begin position="2"/>
        <end position="35"/>
    </location>
</feature>
<keyword evidence="3" id="KW-0804">Transcription</keyword>
<dbReference type="PROSITE" id="PS50932">
    <property type="entry name" value="HTH_LACI_2"/>
    <property type="match status" value="1"/>
</dbReference>
<keyword evidence="1" id="KW-0805">Transcription regulation</keyword>
<dbReference type="PANTHER" id="PTHR30146:SF109">
    <property type="entry name" value="HTH-TYPE TRANSCRIPTIONAL REGULATOR GALS"/>
    <property type="match status" value="1"/>
</dbReference>
<organism evidence="6 7">
    <name type="scientific">Pseudoleptotrichia goodfellowii</name>
    <dbReference type="NCBI Taxonomy" id="157692"/>
    <lineage>
        <taxon>Bacteria</taxon>
        <taxon>Fusobacteriati</taxon>
        <taxon>Fusobacteriota</taxon>
        <taxon>Fusobacteriia</taxon>
        <taxon>Fusobacteriales</taxon>
        <taxon>Leptotrichiaceae</taxon>
        <taxon>Pseudoleptotrichia</taxon>
    </lineage>
</organism>
<dbReference type="GO" id="GO:0003700">
    <property type="term" value="F:DNA-binding transcription factor activity"/>
    <property type="evidence" value="ECO:0007669"/>
    <property type="project" value="TreeGrafter"/>
</dbReference>
<accession>A0A510JA01</accession>
<dbReference type="Pfam" id="PF00356">
    <property type="entry name" value="LacI"/>
    <property type="match status" value="1"/>
</dbReference>
<dbReference type="SUPFAM" id="SSF53822">
    <property type="entry name" value="Periplasmic binding protein-like I"/>
    <property type="match status" value="1"/>
</dbReference>
<evidence type="ECO:0000256" key="3">
    <source>
        <dbReference type="ARBA" id="ARBA00023163"/>
    </source>
</evidence>
<protein>
    <submittedName>
        <fullName evidence="6">Transcriptional regulator, LacI family</fullName>
    </submittedName>
</protein>
<dbReference type="Gene3D" id="1.10.260.40">
    <property type="entry name" value="lambda repressor-like DNA-binding domains"/>
    <property type="match status" value="1"/>
</dbReference>
<dbReference type="CDD" id="cd06267">
    <property type="entry name" value="PBP1_LacI_sugar_binding-like"/>
    <property type="match status" value="1"/>
</dbReference>
<evidence type="ECO:0000259" key="5">
    <source>
        <dbReference type="PROSITE" id="PS50943"/>
    </source>
</evidence>
<name>A0A510JA01_9FUSO</name>
<evidence type="ECO:0000313" key="6">
    <source>
        <dbReference type="EMBL" id="BBM35984.1"/>
    </source>
</evidence>
<dbReference type="InterPro" id="IPR010982">
    <property type="entry name" value="Lambda_DNA-bd_dom_sf"/>
</dbReference>
<dbReference type="Proteomes" id="UP000321606">
    <property type="component" value="Chromosome"/>
</dbReference>
<dbReference type="PROSITE" id="PS50943">
    <property type="entry name" value="HTH_CROC1"/>
    <property type="match status" value="1"/>
</dbReference>
<dbReference type="EMBL" id="AP019822">
    <property type="protein sequence ID" value="BBM35984.1"/>
    <property type="molecule type" value="Genomic_DNA"/>
</dbReference>
<dbReference type="InterPro" id="IPR046335">
    <property type="entry name" value="LacI/GalR-like_sensor"/>
</dbReference>
<evidence type="ECO:0000256" key="2">
    <source>
        <dbReference type="ARBA" id="ARBA00023125"/>
    </source>
</evidence>
<reference evidence="6 7" key="1">
    <citation type="submission" date="2019-07" db="EMBL/GenBank/DDBJ databases">
        <title>Complete Genome Sequence of Leptotrichia goodfellowii Strain JCM 16774.</title>
        <authorList>
            <person name="Watanabe S."/>
            <person name="Cui L."/>
        </authorList>
    </citation>
    <scope>NUCLEOTIDE SEQUENCE [LARGE SCALE GENOMIC DNA]</scope>
    <source>
        <strain evidence="6 7">JCM16774</strain>
    </source>
</reference>
<evidence type="ECO:0000256" key="1">
    <source>
        <dbReference type="ARBA" id="ARBA00023015"/>
    </source>
</evidence>
<dbReference type="OrthoDB" id="9796186at2"/>
<dbReference type="AlphaFoldDB" id="A0A510JA01"/>
<evidence type="ECO:0000313" key="7">
    <source>
        <dbReference type="Proteomes" id="UP000321606"/>
    </source>
</evidence>